<dbReference type="Gene3D" id="1.20.80.10">
    <property type="match status" value="1"/>
</dbReference>
<feature type="transmembrane region" description="Helical" evidence="12">
    <location>
        <begin position="613"/>
        <end position="634"/>
    </location>
</feature>
<evidence type="ECO:0000259" key="13">
    <source>
        <dbReference type="PROSITE" id="PS50003"/>
    </source>
</evidence>
<evidence type="ECO:0000256" key="5">
    <source>
        <dbReference type="ARBA" id="ARBA00022679"/>
    </source>
</evidence>
<dbReference type="GO" id="GO:0000062">
    <property type="term" value="F:fatty-acyl-CoA binding"/>
    <property type="evidence" value="ECO:0007669"/>
    <property type="project" value="InterPro"/>
</dbReference>
<dbReference type="InterPro" id="IPR014371">
    <property type="entry name" value="Oat_ACAT_DAG_ARE"/>
</dbReference>
<feature type="transmembrane region" description="Helical" evidence="12">
    <location>
        <begin position="438"/>
        <end position="462"/>
    </location>
</feature>
<feature type="domain" description="ACB" evidence="14">
    <location>
        <begin position="1"/>
        <end position="87"/>
    </location>
</feature>
<evidence type="ECO:0000256" key="6">
    <source>
        <dbReference type="ARBA" id="ARBA00022692"/>
    </source>
</evidence>
<dbReference type="GO" id="GO:0005789">
    <property type="term" value="C:endoplasmic reticulum membrane"/>
    <property type="evidence" value="ECO:0007669"/>
    <property type="project" value="UniProtKB-SubCell"/>
</dbReference>
<organism evidence="15 16">
    <name type="scientific">Triparma columacea</name>
    <dbReference type="NCBI Taxonomy" id="722753"/>
    <lineage>
        <taxon>Eukaryota</taxon>
        <taxon>Sar</taxon>
        <taxon>Stramenopiles</taxon>
        <taxon>Ochrophyta</taxon>
        <taxon>Bolidophyceae</taxon>
        <taxon>Parmales</taxon>
        <taxon>Triparmaceae</taxon>
        <taxon>Triparma</taxon>
    </lineage>
</organism>
<evidence type="ECO:0000256" key="1">
    <source>
        <dbReference type="ARBA" id="ARBA00004477"/>
    </source>
</evidence>
<dbReference type="Proteomes" id="UP001165065">
    <property type="component" value="Unassembled WGS sequence"/>
</dbReference>
<keyword evidence="8 12" id="KW-1133">Transmembrane helix</keyword>
<evidence type="ECO:0000256" key="4">
    <source>
        <dbReference type="ARBA" id="ARBA00013244"/>
    </source>
</evidence>
<proteinExistence type="inferred from homology"/>
<dbReference type="EC" id="2.3.1.20" evidence="4"/>
<dbReference type="OrthoDB" id="10039049at2759"/>
<evidence type="ECO:0000256" key="12">
    <source>
        <dbReference type="SAM" id="Phobius"/>
    </source>
</evidence>
<keyword evidence="5" id="KW-0808">Transferase</keyword>
<comment type="caution">
    <text evidence="15">The sequence shown here is derived from an EMBL/GenBank/DDBJ whole genome shotgun (WGS) entry which is preliminary data.</text>
</comment>
<dbReference type="EMBL" id="BRYA01000034">
    <property type="protein sequence ID" value="GMI33601.1"/>
    <property type="molecule type" value="Genomic_DNA"/>
</dbReference>
<evidence type="ECO:0000256" key="2">
    <source>
        <dbReference type="ARBA" id="ARBA00005189"/>
    </source>
</evidence>
<feature type="transmembrane region" description="Helical" evidence="12">
    <location>
        <begin position="468"/>
        <end position="487"/>
    </location>
</feature>
<keyword evidence="7" id="KW-0256">Endoplasmic reticulum</keyword>
<dbReference type="InterPro" id="IPR001849">
    <property type="entry name" value="PH_domain"/>
</dbReference>
<dbReference type="SUPFAM" id="SSF50729">
    <property type="entry name" value="PH domain-like"/>
    <property type="match status" value="1"/>
</dbReference>
<dbReference type="GO" id="GO:0004144">
    <property type="term" value="F:diacylglycerol O-acyltransferase activity"/>
    <property type="evidence" value="ECO:0007669"/>
    <property type="project" value="UniProtKB-EC"/>
</dbReference>
<gene>
    <name evidence="15" type="ORF">TrCOL_g722</name>
</gene>
<comment type="pathway">
    <text evidence="2">Lipid metabolism.</text>
</comment>
<sequence>MSFEDAVSEVKNLTNVSNSDKLRIYGCYKVATTGEGPSTAQPSSWDPVKRKKWDAWKETAERLKGDKEAAKTEYITLVASLGGDIKLSAATTTATTTTVTPPTSPPPPPPSTSPKPTIASLTAANAALKAALAKYESGVLKHPSCTSFSKNYHKSSNTPAPHPVTVKSGYLNKWKDRAIGWTGSKWGVRYITLTSDGTLKYSASHSDNAPRATLSLKRCAVKDDGHKSTKSSRFHVFSIYRREKGAGSNPSDDVEDDIVPLMRFSTTSKADKESWMAYLTEGCASFAPPPLEPIPKGTLSPIYFSNPSISPNMSMYAKKSTDPKAAHTKQRNIATYQPSRPMHRNAKPSFLSEGGGNQNYRGLLNLAAIILIVSNFRLIYDTMKKHGFLISIPNKDEFMSAPLKDFPAHTGTLLLNLHILFAYFIEKHLLSAGRIPETLGLVLHHLNASLSLVIPTYIVWVFEPNPSAGGGLLMCSVILWMKLISYFHANSDYRSSGPDKTTTLNAALVTDVDEEDALLQYPSNLTLQNIYYFWFAPTLTYQIAFPKAKHGVRPLYVAGLVVRMSITAALFVFLVKQTINPTVEKLVGEIQRGNLNPVIAAESLVKLAIPNTYVWLLVFYFYFHLFLNLLAELLRFGDRVFYKDWWNCTEIGSYWRLWNLPVHFWLIRHLYMPSIRWKVPSVAATGLVFLFSAVLHEFIISVPFHMVRYWSFLGMMAQIPLVFVTKWLDKKFKGSSVGNVVFWLVFCVVGQPCAILLYAIDHAQLTNKGGEQGEVEVDSGVGMGEL</sequence>
<comment type="subcellular location">
    <subcellularLocation>
        <location evidence="1">Endoplasmic reticulum membrane</location>
        <topology evidence="1">Multi-pass membrane protein</topology>
    </subcellularLocation>
</comment>
<keyword evidence="9 12" id="KW-0472">Membrane</keyword>
<evidence type="ECO:0000313" key="15">
    <source>
        <dbReference type="EMBL" id="GMI33601.1"/>
    </source>
</evidence>
<evidence type="ECO:0000259" key="14">
    <source>
        <dbReference type="PROSITE" id="PS51228"/>
    </source>
</evidence>
<dbReference type="PANTHER" id="PTHR10408">
    <property type="entry name" value="STEROL O-ACYLTRANSFERASE"/>
    <property type="match status" value="1"/>
</dbReference>
<keyword evidence="6 12" id="KW-0812">Transmembrane</keyword>
<evidence type="ECO:0000256" key="9">
    <source>
        <dbReference type="ARBA" id="ARBA00023136"/>
    </source>
</evidence>
<evidence type="ECO:0000313" key="16">
    <source>
        <dbReference type="Proteomes" id="UP001165065"/>
    </source>
</evidence>
<evidence type="ECO:0000256" key="10">
    <source>
        <dbReference type="ARBA" id="ARBA00023315"/>
    </source>
</evidence>
<dbReference type="Gene3D" id="2.30.29.30">
    <property type="entry name" value="Pleckstrin-homology domain (PH domain)/Phosphotyrosine-binding domain (PTB)"/>
    <property type="match status" value="1"/>
</dbReference>
<dbReference type="SMART" id="SM00233">
    <property type="entry name" value="PH"/>
    <property type="match status" value="1"/>
</dbReference>
<feature type="transmembrane region" description="Helical" evidence="12">
    <location>
        <begin position="682"/>
        <end position="703"/>
    </location>
</feature>
<comment type="similarity">
    <text evidence="3">Belongs to the membrane-bound acyltransferase family. Sterol o-acyltransferase subfamily.</text>
</comment>
<evidence type="ECO:0000256" key="3">
    <source>
        <dbReference type="ARBA" id="ARBA00009010"/>
    </source>
</evidence>
<dbReference type="AlphaFoldDB" id="A0A9W7G2T8"/>
<protein>
    <recommendedName>
        <fullName evidence="4">diacylglycerol O-acyltransferase</fullName>
        <ecNumber evidence="4">2.3.1.20</ecNumber>
    </recommendedName>
</protein>
<dbReference type="Pfam" id="PF00887">
    <property type="entry name" value="ACBP"/>
    <property type="match status" value="1"/>
</dbReference>
<feature type="transmembrane region" description="Helical" evidence="12">
    <location>
        <begin position="406"/>
        <end position="426"/>
    </location>
</feature>
<dbReference type="InterPro" id="IPR004299">
    <property type="entry name" value="MBOAT_fam"/>
</dbReference>
<feature type="region of interest" description="Disordered" evidence="11">
    <location>
        <begin position="93"/>
        <end position="117"/>
    </location>
</feature>
<keyword evidence="10" id="KW-0012">Acyltransferase</keyword>
<evidence type="ECO:0000256" key="7">
    <source>
        <dbReference type="ARBA" id="ARBA00022824"/>
    </source>
</evidence>
<feature type="transmembrane region" description="Helical" evidence="12">
    <location>
        <begin position="555"/>
        <end position="575"/>
    </location>
</feature>
<dbReference type="SUPFAM" id="SSF47027">
    <property type="entry name" value="Acyl-CoA binding protein"/>
    <property type="match status" value="1"/>
</dbReference>
<dbReference type="InterPro" id="IPR000582">
    <property type="entry name" value="Acyl-CoA-binding_protein"/>
</dbReference>
<feature type="domain" description="PH" evidence="13">
    <location>
        <begin position="164"/>
        <end position="284"/>
    </location>
</feature>
<dbReference type="Pfam" id="PF00169">
    <property type="entry name" value="PH"/>
    <property type="match status" value="1"/>
</dbReference>
<feature type="transmembrane region" description="Helical" evidence="12">
    <location>
        <begin position="709"/>
        <end position="728"/>
    </location>
</feature>
<dbReference type="InterPro" id="IPR014352">
    <property type="entry name" value="FERM/acyl-CoA-bd_prot_sf"/>
</dbReference>
<feature type="transmembrane region" description="Helical" evidence="12">
    <location>
        <begin position="740"/>
        <end position="760"/>
    </location>
</feature>
<dbReference type="PROSITE" id="PS51228">
    <property type="entry name" value="ACB_2"/>
    <property type="match status" value="1"/>
</dbReference>
<dbReference type="InterPro" id="IPR035984">
    <property type="entry name" value="Acyl-CoA-binding_sf"/>
</dbReference>
<name>A0A9W7G2T8_9STRA</name>
<dbReference type="InterPro" id="IPR011993">
    <property type="entry name" value="PH-like_dom_sf"/>
</dbReference>
<dbReference type="Pfam" id="PF03062">
    <property type="entry name" value="MBOAT"/>
    <property type="match status" value="1"/>
</dbReference>
<evidence type="ECO:0000256" key="11">
    <source>
        <dbReference type="SAM" id="MobiDB-lite"/>
    </source>
</evidence>
<feature type="compositionally biased region" description="Pro residues" evidence="11">
    <location>
        <begin position="102"/>
        <end position="113"/>
    </location>
</feature>
<reference evidence="16" key="1">
    <citation type="journal article" date="2023" name="Commun. Biol.">
        <title>Genome analysis of Parmales, the sister group of diatoms, reveals the evolutionary specialization of diatoms from phago-mixotrophs to photoautotrophs.</title>
        <authorList>
            <person name="Ban H."/>
            <person name="Sato S."/>
            <person name="Yoshikawa S."/>
            <person name="Yamada K."/>
            <person name="Nakamura Y."/>
            <person name="Ichinomiya M."/>
            <person name="Sato N."/>
            <person name="Blanc-Mathieu R."/>
            <person name="Endo H."/>
            <person name="Kuwata A."/>
            <person name="Ogata H."/>
        </authorList>
    </citation>
    <scope>NUCLEOTIDE SEQUENCE [LARGE SCALE GENOMIC DNA]</scope>
</reference>
<dbReference type="PANTHER" id="PTHR10408:SF7">
    <property type="entry name" value="DIACYLGLYCEROL O-ACYLTRANSFERASE 1"/>
    <property type="match status" value="1"/>
</dbReference>
<dbReference type="PROSITE" id="PS50003">
    <property type="entry name" value="PH_DOMAIN"/>
    <property type="match status" value="1"/>
</dbReference>
<keyword evidence="16" id="KW-1185">Reference proteome</keyword>
<dbReference type="GO" id="GO:0019432">
    <property type="term" value="P:triglyceride biosynthetic process"/>
    <property type="evidence" value="ECO:0007669"/>
    <property type="project" value="TreeGrafter"/>
</dbReference>
<accession>A0A9W7G2T8</accession>
<evidence type="ECO:0000256" key="8">
    <source>
        <dbReference type="ARBA" id="ARBA00022989"/>
    </source>
</evidence>